<gene>
    <name evidence="5" type="ORF">TWF481_002746</name>
</gene>
<dbReference type="SUPFAM" id="SSF52343">
    <property type="entry name" value="Ferredoxin reductase-like, C-terminal NADP-linked domain"/>
    <property type="match status" value="1"/>
</dbReference>
<dbReference type="Gene3D" id="3.40.50.80">
    <property type="entry name" value="Nucleotide-binding domain of ferredoxin-NADP reductase (FNR) module"/>
    <property type="match status" value="1"/>
</dbReference>
<keyword evidence="3" id="KW-1133">Transmembrane helix</keyword>
<evidence type="ECO:0000256" key="3">
    <source>
        <dbReference type="SAM" id="Phobius"/>
    </source>
</evidence>
<organism evidence="5 6">
    <name type="scientific">Arthrobotrys musiformis</name>
    <dbReference type="NCBI Taxonomy" id="47236"/>
    <lineage>
        <taxon>Eukaryota</taxon>
        <taxon>Fungi</taxon>
        <taxon>Dikarya</taxon>
        <taxon>Ascomycota</taxon>
        <taxon>Pezizomycotina</taxon>
        <taxon>Orbiliomycetes</taxon>
        <taxon>Orbiliales</taxon>
        <taxon>Orbiliaceae</taxon>
        <taxon>Arthrobotrys</taxon>
    </lineage>
</organism>
<keyword evidence="1" id="KW-0813">Transport</keyword>
<evidence type="ECO:0000256" key="2">
    <source>
        <dbReference type="ARBA" id="ARBA00023002"/>
    </source>
</evidence>
<dbReference type="PANTHER" id="PTHR32361:SF26">
    <property type="entry name" value="FAD-BINDING 8 DOMAIN-CONTAINING PROTEIN-RELATED"/>
    <property type="match status" value="1"/>
</dbReference>
<dbReference type="InterPro" id="IPR013121">
    <property type="entry name" value="Fe_red_NAD-bd_6"/>
</dbReference>
<dbReference type="EMBL" id="JAVHJL010000012">
    <property type="protein sequence ID" value="KAK6495698.1"/>
    <property type="molecule type" value="Genomic_DNA"/>
</dbReference>
<accession>A0AAV9VRA7</accession>
<sequence>MAMMNLFILAFGKKLGRLGRVLGVQYNFHASVNNWAGYLATLEASLHAYLAASETTPISKVWPGPGFRAAVYLGTILLAGLLQDKFDMGAHVSEASNKSHYMDLLKCVTDKWYTVIIDGLYGGNFSIDAYGTVFVLATGIGIAGVLPYIKSTIARYNFSEVKTQEIVLMWLLEREGDWEWVEDWMNEMLKADEKYIFKIELYIPISKFGGARRGIMKRFGEHGRLRKIYKEPQWPAIFDQCMSKRRGKTVFLTCVERDVEACLRSLIVECKDSDVYLHAHEFRPPKIKIDAGHMLSESDLEM</sequence>
<evidence type="ECO:0000313" key="6">
    <source>
        <dbReference type="Proteomes" id="UP001370758"/>
    </source>
</evidence>
<keyword evidence="3" id="KW-0472">Membrane</keyword>
<evidence type="ECO:0000256" key="1">
    <source>
        <dbReference type="ARBA" id="ARBA00022448"/>
    </source>
</evidence>
<keyword evidence="6" id="KW-1185">Reference proteome</keyword>
<dbReference type="GO" id="GO:0006879">
    <property type="term" value="P:intracellular iron ion homeostasis"/>
    <property type="evidence" value="ECO:0007669"/>
    <property type="project" value="TreeGrafter"/>
</dbReference>
<evidence type="ECO:0000259" key="4">
    <source>
        <dbReference type="Pfam" id="PF08030"/>
    </source>
</evidence>
<dbReference type="AlphaFoldDB" id="A0AAV9VRA7"/>
<protein>
    <recommendedName>
        <fullName evidence="4">Ferric reductase NAD binding domain-containing protein</fullName>
    </recommendedName>
</protein>
<dbReference type="GO" id="GO:0005886">
    <property type="term" value="C:plasma membrane"/>
    <property type="evidence" value="ECO:0007669"/>
    <property type="project" value="TreeGrafter"/>
</dbReference>
<dbReference type="Proteomes" id="UP001370758">
    <property type="component" value="Unassembled WGS sequence"/>
</dbReference>
<feature type="transmembrane region" description="Helical" evidence="3">
    <location>
        <begin position="129"/>
        <end position="149"/>
    </location>
</feature>
<reference evidence="5 6" key="1">
    <citation type="submission" date="2023-08" db="EMBL/GenBank/DDBJ databases">
        <authorList>
            <person name="Palmer J.M."/>
        </authorList>
    </citation>
    <scope>NUCLEOTIDE SEQUENCE [LARGE SCALE GENOMIC DNA]</scope>
    <source>
        <strain evidence="5 6">TWF481</strain>
    </source>
</reference>
<proteinExistence type="predicted"/>
<dbReference type="PANTHER" id="PTHR32361">
    <property type="entry name" value="FERRIC/CUPRIC REDUCTASE TRANSMEMBRANE COMPONENT"/>
    <property type="match status" value="1"/>
</dbReference>
<keyword evidence="3" id="KW-0812">Transmembrane</keyword>
<dbReference type="GO" id="GO:0000293">
    <property type="term" value="F:ferric-chelate reductase activity"/>
    <property type="evidence" value="ECO:0007669"/>
    <property type="project" value="TreeGrafter"/>
</dbReference>
<dbReference type="GO" id="GO:0015677">
    <property type="term" value="P:copper ion import"/>
    <property type="evidence" value="ECO:0007669"/>
    <property type="project" value="TreeGrafter"/>
</dbReference>
<keyword evidence="2" id="KW-0560">Oxidoreductase</keyword>
<dbReference type="Pfam" id="PF08030">
    <property type="entry name" value="NAD_binding_6"/>
    <property type="match status" value="1"/>
</dbReference>
<dbReference type="InterPro" id="IPR039261">
    <property type="entry name" value="FNR_nucleotide-bd"/>
</dbReference>
<comment type="caution">
    <text evidence="5">The sequence shown here is derived from an EMBL/GenBank/DDBJ whole genome shotgun (WGS) entry which is preliminary data.</text>
</comment>
<feature type="domain" description="Ferric reductase NAD binding" evidence="4">
    <location>
        <begin position="131"/>
        <end position="203"/>
    </location>
</feature>
<name>A0AAV9VRA7_9PEZI</name>
<evidence type="ECO:0000313" key="5">
    <source>
        <dbReference type="EMBL" id="KAK6495698.1"/>
    </source>
</evidence>
<dbReference type="GO" id="GO:0006826">
    <property type="term" value="P:iron ion transport"/>
    <property type="evidence" value="ECO:0007669"/>
    <property type="project" value="TreeGrafter"/>
</dbReference>
<dbReference type="InterPro" id="IPR051410">
    <property type="entry name" value="Ferric/Cupric_Reductase"/>
</dbReference>